<feature type="compositionally biased region" description="Polar residues" evidence="1">
    <location>
        <begin position="134"/>
        <end position="151"/>
    </location>
</feature>
<evidence type="ECO:0008006" key="4">
    <source>
        <dbReference type="Google" id="ProtNLM"/>
    </source>
</evidence>
<comment type="caution">
    <text evidence="2">The sequence shown here is derived from an EMBL/GenBank/DDBJ whole genome shotgun (WGS) entry which is preliminary data.</text>
</comment>
<evidence type="ECO:0000313" key="3">
    <source>
        <dbReference type="Proteomes" id="UP001632037"/>
    </source>
</evidence>
<reference evidence="2 3" key="1">
    <citation type="submission" date="2024-09" db="EMBL/GenBank/DDBJ databases">
        <title>Genome sequencing and assembly of Phytophthora oleae, isolate VK10A, causative agent of rot of olive drupes.</title>
        <authorList>
            <person name="Conti Taguali S."/>
            <person name="Riolo M."/>
            <person name="La Spada F."/>
            <person name="Cacciola S.O."/>
            <person name="Dionisio G."/>
        </authorList>
    </citation>
    <scope>NUCLEOTIDE SEQUENCE [LARGE SCALE GENOMIC DNA]</scope>
    <source>
        <strain evidence="2 3">VK10A</strain>
    </source>
</reference>
<feature type="region of interest" description="Disordered" evidence="1">
    <location>
        <begin position="1"/>
        <end position="151"/>
    </location>
</feature>
<proteinExistence type="predicted"/>
<protein>
    <recommendedName>
        <fullName evidence="4">Pol protein</fullName>
    </recommendedName>
</protein>
<keyword evidence="3" id="KW-1185">Reference proteome</keyword>
<dbReference type="Proteomes" id="UP001632037">
    <property type="component" value="Unassembled WGS sequence"/>
</dbReference>
<name>A0ABD3EYB7_9STRA</name>
<dbReference type="AlphaFoldDB" id="A0ABD3EYB7"/>
<accession>A0ABD3EYB7</accession>
<organism evidence="2 3">
    <name type="scientific">Phytophthora oleae</name>
    <dbReference type="NCBI Taxonomy" id="2107226"/>
    <lineage>
        <taxon>Eukaryota</taxon>
        <taxon>Sar</taxon>
        <taxon>Stramenopiles</taxon>
        <taxon>Oomycota</taxon>
        <taxon>Peronosporomycetes</taxon>
        <taxon>Peronosporales</taxon>
        <taxon>Peronosporaceae</taxon>
        <taxon>Phytophthora</taxon>
    </lineage>
</organism>
<feature type="compositionally biased region" description="Basic and acidic residues" evidence="1">
    <location>
        <begin position="77"/>
        <end position="98"/>
    </location>
</feature>
<dbReference type="EMBL" id="JBIMZQ010000048">
    <property type="protein sequence ID" value="KAL3659286.1"/>
    <property type="molecule type" value="Genomic_DNA"/>
</dbReference>
<sequence length="151" mass="16197">MTTHPTFYVGRRKRYHDPQGQAAPQEEEGGREVESATPRIEAEPQAQGQESSDSQGTAGGTHTAAAPDRTPTPLGHGPHDAGRQLRAKEHDGLHDHGDSASPDAGHQPRARRLGGPTAIPKAKSNLEREDALSEETNLLPLQSNNLVKRPS</sequence>
<feature type="compositionally biased region" description="Polar residues" evidence="1">
    <location>
        <begin position="46"/>
        <end position="55"/>
    </location>
</feature>
<evidence type="ECO:0000256" key="1">
    <source>
        <dbReference type="SAM" id="MobiDB-lite"/>
    </source>
</evidence>
<evidence type="ECO:0000313" key="2">
    <source>
        <dbReference type="EMBL" id="KAL3659286.1"/>
    </source>
</evidence>
<gene>
    <name evidence="2" type="ORF">V7S43_015864</name>
</gene>